<evidence type="ECO:0000259" key="7">
    <source>
        <dbReference type="Pfam" id="PF03600"/>
    </source>
</evidence>
<feature type="transmembrane region" description="Helical" evidence="6">
    <location>
        <begin position="212"/>
        <end position="234"/>
    </location>
</feature>
<feature type="transmembrane region" description="Helical" evidence="6">
    <location>
        <begin position="155"/>
        <end position="175"/>
    </location>
</feature>
<keyword evidence="2" id="KW-0813">Transport</keyword>
<sequence>MSSYWVVEVFPLGVTAFLPIIVLPILGVIPIRETSTAYMNDTNFLFMSSMLIALAVEDCGLHRRVALKFLAHVGTRPQWLMLGFMVITSFISLWISDTATAALMAPIAYALLETIMIPRMKDIVEIWPDGTQNTIIDSGPVKLDVKRLSPKDRGICKAMMLIVAHASLIGGTGTINATGPNLIFRQTLYERYPPEETGVTYFSWMAFQVPPMFLYMISSWLVVQIQFIGIKYVLRIFHKVTPEEAEEEKRTRSAVLKAYEELEPMRRFQWSIILLLGAGFAISRSVKMSGLASWIACQIDNNLSHLPLVWMQVIISILVVTMTEFSTNTSTASIFIPIAFNVAEKCNGYGFMWNLPQHLLHLLHSSKYEYMGCMDI</sequence>
<comment type="caution">
    <text evidence="8">The sequence shown here is derived from an EMBL/GenBank/DDBJ whole genome shotgun (WGS) entry which is preliminary data.</text>
</comment>
<dbReference type="InterPro" id="IPR004680">
    <property type="entry name" value="Cit_transptr-like_dom"/>
</dbReference>
<gene>
    <name evidence="8" type="ORF">MSPICULIGERA_LOCUS19312</name>
</gene>
<feature type="transmembrane region" description="Helical" evidence="6">
    <location>
        <begin position="12"/>
        <end position="31"/>
    </location>
</feature>
<evidence type="ECO:0000256" key="6">
    <source>
        <dbReference type="SAM" id="Phobius"/>
    </source>
</evidence>
<feature type="domain" description="Citrate transporter-like" evidence="7">
    <location>
        <begin position="4"/>
        <end position="347"/>
    </location>
</feature>
<keyword evidence="5 6" id="KW-0472">Membrane</keyword>
<proteinExistence type="predicted"/>
<evidence type="ECO:0000313" key="8">
    <source>
        <dbReference type="EMBL" id="CAJ0581145.1"/>
    </source>
</evidence>
<dbReference type="PANTHER" id="PTHR10283:SF77">
    <property type="entry name" value="PROTEIN CBG18085"/>
    <property type="match status" value="1"/>
</dbReference>
<dbReference type="AlphaFoldDB" id="A0AA36D5A7"/>
<evidence type="ECO:0000256" key="5">
    <source>
        <dbReference type="ARBA" id="ARBA00023136"/>
    </source>
</evidence>
<evidence type="ECO:0000313" key="9">
    <source>
        <dbReference type="Proteomes" id="UP001177023"/>
    </source>
</evidence>
<keyword evidence="4 6" id="KW-1133">Transmembrane helix</keyword>
<keyword evidence="3 6" id="KW-0812">Transmembrane</keyword>
<evidence type="ECO:0000256" key="4">
    <source>
        <dbReference type="ARBA" id="ARBA00022989"/>
    </source>
</evidence>
<reference evidence="8" key="1">
    <citation type="submission" date="2023-06" db="EMBL/GenBank/DDBJ databases">
        <authorList>
            <person name="Delattre M."/>
        </authorList>
    </citation>
    <scope>NUCLEOTIDE SEQUENCE</scope>
    <source>
        <strain evidence="8">AF72</strain>
    </source>
</reference>
<comment type="subcellular location">
    <subcellularLocation>
        <location evidence="1">Membrane</location>
        <topology evidence="1">Multi-pass membrane protein</topology>
    </subcellularLocation>
</comment>
<dbReference type="Proteomes" id="UP001177023">
    <property type="component" value="Unassembled WGS sequence"/>
</dbReference>
<dbReference type="EMBL" id="CATQJA010002662">
    <property type="protein sequence ID" value="CAJ0581145.1"/>
    <property type="molecule type" value="Genomic_DNA"/>
</dbReference>
<feature type="non-terminal residue" evidence="8">
    <location>
        <position position="376"/>
    </location>
</feature>
<protein>
    <recommendedName>
        <fullName evidence="7">Citrate transporter-like domain-containing protein</fullName>
    </recommendedName>
</protein>
<dbReference type="Pfam" id="PF03600">
    <property type="entry name" value="CitMHS"/>
    <property type="match status" value="1"/>
</dbReference>
<accession>A0AA36D5A7</accession>
<dbReference type="GO" id="GO:0015141">
    <property type="term" value="F:succinate transmembrane transporter activity"/>
    <property type="evidence" value="ECO:0007669"/>
    <property type="project" value="TreeGrafter"/>
</dbReference>
<evidence type="ECO:0000256" key="2">
    <source>
        <dbReference type="ARBA" id="ARBA00022448"/>
    </source>
</evidence>
<dbReference type="PANTHER" id="PTHR10283">
    <property type="entry name" value="SOLUTE CARRIER FAMILY 13 MEMBER"/>
    <property type="match status" value="1"/>
</dbReference>
<feature type="transmembrane region" description="Helical" evidence="6">
    <location>
        <begin position="83"/>
        <end position="112"/>
    </location>
</feature>
<dbReference type="GO" id="GO:0005886">
    <property type="term" value="C:plasma membrane"/>
    <property type="evidence" value="ECO:0007669"/>
    <property type="project" value="TreeGrafter"/>
</dbReference>
<name>A0AA36D5A7_9BILA</name>
<dbReference type="GO" id="GO:0015137">
    <property type="term" value="F:citrate transmembrane transporter activity"/>
    <property type="evidence" value="ECO:0007669"/>
    <property type="project" value="TreeGrafter"/>
</dbReference>
<organism evidence="8 9">
    <name type="scientific">Mesorhabditis spiculigera</name>
    <dbReference type="NCBI Taxonomy" id="96644"/>
    <lineage>
        <taxon>Eukaryota</taxon>
        <taxon>Metazoa</taxon>
        <taxon>Ecdysozoa</taxon>
        <taxon>Nematoda</taxon>
        <taxon>Chromadorea</taxon>
        <taxon>Rhabditida</taxon>
        <taxon>Rhabditina</taxon>
        <taxon>Rhabditomorpha</taxon>
        <taxon>Rhabditoidea</taxon>
        <taxon>Rhabditidae</taxon>
        <taxon>Mesorhabditinae</taxon>
        <taxon>Mesorhabditis</taxon>
    </lineage>
</organism>
<evidence type="ECO:0000256" key="3">
    <source>
        <dbReference type="ARBA" id="ARBA00022692"/>
    </source>
</evidence>
<keyword evidence="9" id="KW-1185">Reference proteome</keyword>
<evidence type="ECO:0000256" key="1">
    <source>
        <dbReference type="ARBA" id="ARBA00004141"/>
    </source>
</evidence>